<dbReference type="EMBL" id="FWXH01000003">
    <property type="protein sequence ID" value="SMC20934.1"/>
    <property type="molecule type" value="Genomic_DNA"/>
</dbReference>
<organism evidence="1 2">
    <name type="scientific">Clostridium acidisoli DSM 12555</name>
    <dbReference type="NCBI Taxonomy" id="1121291"/>
    <lineage>
        <taxon>Bacteria</taxon>
        <taxon>Bacillati</taxon>
        <taxon>Bacillota</taxon>
        <taxon>Clostridia</taxon>
        <taxon>Eubacteriales</taxon>
        <taxon>Clostridiaceae</taxon>
        <taxon>Clostridium</taxon>
    </lineage>
</organism>
<protein>
    <submittedName>
        <fullName evidence="1">Uncharacterized protein</fullName>
    </submittedName>
</protein>
<dbReference type="Proteomes" id="UP000192468">
    <property type="component" value="Unassembled WGS sequence"/>
</dbReference>
<dbReference type="AlphaFoldDB" id="A0A1W1XAY8"/>
<proteinExistence type="predicted"/>
<dbReference type="OrthoDB" id="1910206at2"/>
<name>A0A1W1XAY8_9CLOT</name>
<sequence length="183" mass="20587">MKIVDKKLIILLVVILLSISTVLIGYDLDLKNQLKIYNMNKIVGVKSNKLVYNIDSINLDEASKTCTIEGWAILKGTNCYNIIPTVILKGKNGDMYKLNTRIVTRSDITKFYNGSLADTNTHLTCETIGNAGVTKYKNVYDNSGLIAKFNFEELKKNESYDIGIQLDDNSVVYFGWTKSKVQI</sequence>
<dbReference type="RefSeq" id="WP_084114590.1">
    <property type="nucleotide sequence ID" value="NZ_FWXH01000003.1"/>
</dbReference>
<gene>
    <name evidence="1" type="ORF">SAMN02745134_01151</name>
</gene>
<reference evidence="1 2" key="1">
    <citation type="submission" date="2017-04" db="EMBL/GenBank/DDBJ databases">
        <authorList>
            <person name="Afonso C.L."/>
            <person name="Miller P.J."/>
            <person name="Scott M.A."/>
            <person name="Spackman E."/>
            <person name="Goraichik I."/>
            <person name="Dimitrov K.M."/>
            <person name="Suarez D.L."/>
            <person name="Swayne D.E."/>
        </authorList>
    </citation>
    <scope>NUCLEOTIDE SEQUENCE [LARGE SCALE GENOMIC DNA]</scope>
    <source>
        <strain evidence="1 2">DSM 12555</strain>
    </source>
</reference>
<keyword evidence="2" id="KW-1185">Reference proteome</keyword>
<evidence type="ECO:0000313" key="2">
    <source>
        <dbReference type="Proteomes" id="UP000192468"/>
    </source>
</evidence>
<accession>A0A1W1XAY8</accession>
<evidence type="ECO:0000313" key="1">
    <source>
        <dbReference type="EMBL" id="SMC20934.1"/>
    </source>
</evidence>